<accession>A0A6A6A5Y6</accession>
<dbReference type="GeneID" id="54412485"/>
<protein>
    <recommendedName>
        <fullName evidence="4">P-loop containing nucleoside triphosphate hydrolase protein</fullName>
    </recommendedName>
</protein>
<dbReference type="RefSeq" id="XP_033520413.1">
    <property type="nucleotide sequence ID" value="XM_033672053.1"/>
</dbReference>
<dbReference type="Gene3D" id="3.40.50.300">
    <property type="entry name" value="P-loop containing nucleotide triphosphate hydrolases"/>
    <property type="match status" value="1"/>
</dbReference>
<dbReference type="InterPro" id="IPR027417">
    <property type="entry name" value="P-loop_NTPase"/>
</dbReference>
<dbReference type="PANTHER" id="PTHR36681:SF3">
    <property type="entry name" value="NUCLEAR GTPASE, GERMINAL CENTER-ASSOCIATED, TANDEM DUPLICATE 3"/>
    <property type="match status" value="1"/>
</dbReference>
<keyword evidence="3" id="KW-1185">Reference proteome</keyword>
<dbReference type="OrthoDB" id="3598281at2759"/>
<name>A0A6A6A5Y6_9PLEO</name>
<feature type="compositionally biased region" description="Acidic residues" evidence="1">
    <location>
        <begin position="366"/>
        <end position="376"/>
    </location>
</feature>
<dbReference type="Proteomes" id="UP000799771">
    <property type="component" value="Unassembled WGS sequence"/>
</dbReference>
<reference evidence="2" key="1">
    <citation type="journal article" date="2020" name="Stud. Mycol.">
        <title>101 Dothideomycetes genomes: a test case for predicting lifestyles and emergence of pathogens.</title>
        <authorList>
            <person name="Haridas S."/>
            <person name="Albert R."/>
            <person name="Binder M."/>
            <person name="Bloem J."/>
            <person name="Labutti K."/>
            <person name="Salamov A."/>
            <person name="Andreopoulos B."/>
            <person name="Baker S."/>
            <person name="Barry K."/>
            <person name="Bills G."/>
            <person name="Bluhm B."/>
            <person name="Cannon C."/>
            <person name="Castanera R."/>
            <person name="Culley D."/>
            <person name="Daum C."/>
            <person name="Ezra D."/>
            <person name="Gonzalez J."/>
            <person name="Henrissat B."/>
            <person name="Kuo A."/>
            <person name="Liang C."/>
            <person name="Lipzen A."/>
            <person name="Lutzoni F."/>
            <person name="Magnuson J."/>
            <person name="Mondo S."/>
            <person name="Nolan M."/>
            <person name="Ohm R."/>
            <person name="Pangilinan J."/>
            <person name="Park H.-J."/>
            <person name="Ramirez L."/>
            <person name="Alfaro M."/>
            <person name="Sun H."/>
            <person name="Tritt A."/>
            <person name="Yoshinaga Y."/>
            <person name="Zwiers L.-H."/>
            <person name="Turgeon B."/>
            <person name="Goodwin S."/>
            <person name="Spatafora J."/>
            <person name="Crous P."/>
            <person name="Grigoriev I."/>
        </authorList>
    </citation>
    <scope>NUCLEOTIDE SEQUENCE</scope>
    <source>
        <strain evidence="2">CBS 119687</strain>
    </source>
</reference>
<evidence type="ECO:0008006" key="4">
    <source>
        <dbReference type="Google" id="ProtNLM"/>
    </source>
</evidence>
<gene>
    <name evidence="2" type="ORF">P153DRAFT_408019</name>
</gene>
<evidence type="ECO:0000313" key="2">
    <source>
        <dbReference type="EMBL" id="KAF2126021.1"/>
    </source>
</evidence>
<dbReference type="SUPFAM" id="SSF52540">
    <property type="entry name" value="P-loop containing nucleoside triphosphate hydrolases"/>
    <property type="match status" value="1"/>
</dbReference>
<proteinExistence type="predicted"/>
<evidence type="ECO:0000256" key="1">
    <source>
        <dbReference type="SAM" id="MobiDB-lite"/>
    </source>
</evidence>
<dbReference type="PANTHER" id="PTHR36681">
    <property type="entry name" value="NUCLEAR GTPASE, GERMINAL CENTER-ASSOCIATED, TANDEM DUPLICATE 3"/>
    <property type="match status" value="1"/>
</dbReference>
<dbReference type="EMBL" id="ML977514">
    <property type="protein sequence ID" value="KAF2126021.1"/>
    <property type="molecule type" value="Genomic_DNA"/>
</dbReference>
<organism evidence="2 3">
    <name type="scientific">Dothidotthia symphoricarpi CBS 119687</name>
    <dbReference type="NCBI Taxonomy" id="1392245"/>
    <lineage>
        <taxon>Eukaryota</taxon>
        <taxon>Fungi</taxon>
        <taxon>Dikarya</taxon>
        <taxon>Ascomycota</taxon>
        <taxon>Pezizomycotina</taxon>
        <taxon>Dothideomycetes</taxon>
        <taxon>Pleosporomycetidae</taxon>
        <taxon>Pleosporales</taxon>
        <taxon>Dothidotthiaceae</taxon>
        <taxon>Dothidotthia</taxon>
    </lineage>
</organism>
<feature type="region of interest" description="Disordered" evidence="1">
    <location>
        <begin position="362"/>
        <end position="381"/>
    </location>
</feature>
<evidence type="ECO:0000313" key="3">
    <source>
        <dbReference type="Proteomes" id="UP000799771"/>
    </source>
</evidence>
<dbReference type="AlphaFoldDB" id="A0A6A6A5Y6"/>
<sequence length="887" mass="100579">MEPDPLLTFDDLDKTTIDVLLKKLSDLIINLLTGAPKSDRELQHLLRTASTLSYVLRSPAIKVALLGAQGAGKSLIINALFDLDGLSLTSAEGAACTSSITRYVQAPISNGETRYFGEIKFLTAAKREALLKEHARSYYYYHNADDDSDDEDSFPVKPIRQDEIDRSLKDTAEDIFGTLFGSRDSFLESWSAPAFKSGEFVRICQLKCEEALKKENVDTQNISLKIADDQRDLLKQIRPFLTGIKGQSCLWPLVDNVAIRFHHDLLQAGIELFDLPGWGDINLSRVRHAEEIKDSVDVEIILADTIRIASDDKVINSVRAAMAHHGASKVKVVATKIDSLTPNQLAQCGGGEYDRIREMVQRVEEQETDEDEDDDSNSAVKRETIARYKTYQDRCIKQRKISERAKHITAELASKLQGRSLNDLPEVFHASASDYMESIKKAKIGFMNQPALSPSMTGVPAIRKFLMSLPAEQNLKDYERHINIIVPAFIEKIKRTVSDTDRDGGFRTIADEFDSIRRGFMTRLLAQAKSSFQYQSDLSLGRIEKDIPTFKEQVEEKVTEDWFRHKGAAFTRILKCRGEVLKGASKAKGLDEGCNWNKELAKVLSPGFTKWSKTHSLGMKKMASSLRKALDQLHDKTNVMMNDSSANLVTVDKAKRKWNPLRHQIQAKLMILMDEVDKLEKKTLEWATMEFGRENNLIAQITDDIYVDVFQSEPELKPPPVAGKKKQYKRYVTPKIGFQKKRMEELFLDPKNHLVDRLLKHFQSEFDTIMRSLLEQHFASIEKLLEEFSTSIRSEAPIDYIITRDGESIRADVEAQIPKLLEMAAELRGKLPLRIKKEDNLTKASAESLDIEEGEDEDFAFIFDKMAKRTRTESSTTTEAKRVKHES</sequence>